<evidence type="ECO:0000313" key="4">
    <source>
        <dbReference type="Proteomes" id="UP000076967"/>
    </source>
</evidence>
<organism evidence="3 4">
    <name type="scientific">Paenibacillus glacialis</name>
    <dbReference type="NCBI Taxonomy" id="494026"/>
    <lineage>
        <taxon>Bacteria</taxon>
        <taxon>Bacillati</taxon>
        <taxon>Bacillota</taxon>
        <taxon>Bacilli</taxon>
        <taxon>Bacillales</taxon>
        <taxon>Paenibacillaceae</taxon>
        <taxon>Paenibacillus</taxon>
    </lineage>
</organism>
<sequence length="274" mass="30753">MIKQLTSKQQSFVFIGLVLLLGLGFSLIPNISTFVYMLIPTLATLLMMFIVTRDGYNKTGWQKLGINKLGMHKWLFAIFVPIIPIALSYGIVWISGLSVLVMPDTILGFSWAAFPIAIIAIFISNVLTNSLGEELGWRGYLFPQLHTSFGFIRGSLMTGFIHGIWHFPMIIFTTSYHNEGNVWINLSLMLISTMSLAPVIGYVRVKSESVWPSSILHTSHNVFWAVFAALSQSKSSITEYISGDISIVVILFYAILSLWVFKAMKRNQEKKISS</sequence>
<dbReference type="Pfam" id="PF02517">
    <property type="entry name" value="Rce1-like"/>
    <property type="match status" value="1"/>
</dbReference>
<name>A0A162MC87_9BACL</name>
<gene>
    <name evidence="3" type="ORF">PGLA_14260</name>
</gene>
<reference evidence="3 4" key="1">
    <citation type="submission" date="2016-03" db="EMBL/GenBank/DDBJ databases">
        <title>Draft genome sequence of Paenibacillus glacialis DSM 22343.</title>
        <authorList>
            <person name="Shin S.-K."/>
            <person name="Yi H."/>
        </authorList>
    </citation>
    <scope>NUCLEOTIDE SEQUENCE [LARGE SCALE GENOMIC DNA]</scope>
    <source>
        <strain evidence="3 4">DSM 22343</strain>
    </source>
</reference>
<keyword evidence="4" id="KW-1185">Reference proteome</keyword>
<protein>
    <recommendedName>
        <fullName evidence="2">CAAX prenyl protease 2/Lysostaphin resistance protein A-like domain-containing protein</fullName>
    </recommendedName>
</protein>
<dbReference type="OrthoDB" id="9777755at2"/>
<feature type="transmembrane region" description="Helical" evidence="1">
    <location>
        <begin position="74"/>
        <end position="94"/>
    </location>
</feature>
<feature type="transmembrane region" description="Helical" evidence="1">
    <location>
        <begin position="210"/>
        <end position="229"/>
    </location>
</feature>
<dbReference type="InterPro" id="IPR003675">
    <property type="entry name" value="Rce1/LyrA-like_dom"/>
</dbReference>
<dbReference type="Proteomes" id="UP000076967">
    <property type="component" value="Unassembled WGS sequence"/>
</dbReference>
<keyword evidence="1" id="KW-0472">Membrane</keyword>
<feature type="transmembrane region" description="Helical" evidence="1">
    <location>
        <begin position="106"/>
        <end position="128"/>
    </location>
</feature>
<dbReference type="InterPro" id="IPR042150">
    <property type="entry name" value="MmRce1-like"/>
</dbReference>
<accession>A0A162MC87</accession>
<comment type="caution">
    <text evidence="3">The sequence shown here is derived from an EMBL/GenBank/DDBJ whole genome shotgun (WGS) entry which is preliminary data.</text>
</comment>
<feature type="transmembrane region" description="Helical" evidence="1">
    <location>
        <begin position="149"/>
        <end position="171"/>
    </location>
</feature>
<keyword evidence="1" id="KW-0812">Transmembrane</keyword>
<evidence type="ECO:0000259" key="2">
    <source>
        <dbReference type="Pfam" id="PF02517"/>
    </source>
</evidence>
<feature type="transmembrane region" description="Helical" evidence="1">
    <location>
        <begin position="183"/>
        <end position="203"/>
    </location>
</feature>
<dbReference type="GO" id="GO:0080120">
    <property type="term" value="P:CAAX-box protein maturation"/>
    <property type="evidence" value="ECO:0007669"/>
    <property type="project" value="UniProtKB-ARBA"/>
</dbReference>
<keyword evidence="1" id="KW-1133">Transmembrane helix</keyword>
<evidence type="ECO:0000313" key="3">
    <source>
        <dbReference type="EMBL" id="OAB41983.1"/>
    </source>
</evidence>
<feature type="transmembrane region" description="Helical" evidence="1">
    <location>
        <begin position="12"/>
        <end position="28"/>
    </location>
</feature>
<evidence type="ECO:0000256" key="1">
    <source>
        <dbReference type="SAM" id="Phobius"/>
    </source>
</evidence>
<proteinExistence type="predicted"/>
<feature type="transmembrane region" description="Helical" evidence="1">
    <location>
        <begin position="241"/>
        <end position="261"/>
    </location>
</feature>
<feature type="transmembrane region" description="Helical" evidence="1">
    <location>
        <begin position="34"/>
        <end position="53"/>
    </location>
</feature>
<dbReference type="EMBL" id="LVJH01000025">
    <property type="protein sequence ID" value="OAB41983.1"/>
    <property type="molecule type" value="Genomic_DNA"/>
</dbReference>
<dbReference type="PANTHER" id="PTHR35797">
    <property type="entry name" value="PROTEASE-RELATED"/>
    <property type="match status" value="1"/>
</dbReference>
<dbReference type="AlphaFoldDB" id="A0A162MC87"/>
<dbReference type="RefSeq" id="WP_068533809.1">
    <property type="nucleotide sequence ID" value="NZ_LVJH01000025.1"/>
</dbReference>
<dbReference type="STRING" id="494026.PGLA_14260"/>
<feature type="domain" description="CAAX prenyl protease 2/Lysostaphin resistance protein A-like" evidence="2">
    <location>
        <begin position="118"/>
        <end position="223"/>
    </location>
</feature>
<dbReference type="PANTHER" id="PTHR35797:SF1">
    <property type="entry name" value="PROTEASE"/>
    <property type="match status" value="1"/>
</dbReference>
<dbReference type="GO" id="GO:0004175">
    <property type="term" value="F:endopeptidase activity"/>
    <property type="evidence" value="ECO:0007669"/>
    <property type="project" value="UniProtKB-ARBA"/>
</dbReference>